<keyword evidence="2" id="KW-1185">Reference proteome</keyword>
<dbReference type="Proteomes" id="UP001596013">
    <property type="component" value="Unassembled WGS sequence"/>
</dbReference>
<evidence type="ECO:0000313" key="1">
    <source>
        <dbReference type="EMBL" id="MFC5434985.1"/>
    </source>
</evidence>
<evidence type="ECO:0000313" key="2">
    <source>
        <dbReference type="Proteomes" id="UP001596013"/>
    </source>
</evidence>
<dbReference type="EMBL" id="JBHSMK010000002">
    <property type="protein sequence ID" value="MFC5434985.1"/>
    <property type="molecule type" value="Genomic_DNA"/>
</dbReference>
<dbReference type="RefSeq" id="WP_377300863.1">
    <property type="nucleotide sequence ID" value="NZ_JBHSMK010000002.1"/>
</dbReference>
<gene>
    <name evidence="1" type="ORF">ACFPME_00290</name>
</gene>
<reference evidence="2" key="1">
    <citation type="journal article" date="2019" name="Int. J. Syst. Evol. Microbiol.">
        <title>The Global Catalogue of Microorganisms (GCM) 10K type strain sequencing project: providing services to taxonomists for standard genome sequencing and annotation.</title>
        <authorList>
            <consortium name="The Broad Institute Genomics Platform"/>
            <consortium name="The Broad Institute Genome Sequencing Center for Infectious Disease"/>
            <person name="Wu L."/>
            <person name="Ma J."/>
        </authorList>
    </citation>
    <scope>NUCLEOTIDE SEQUENCE [LARGE SCALE GENOMIC DNA]</scope>
    <source>
        <strain evidence="2">JCM 17130</strain>
    </source>
</reference>
<sequence length="149" mass="16962">MHVNRSELAMNKTWVLVADGEKARLFEFERCQEPWTELECFVNPDAVHGHSFQRPPRVHESVGPVSHAIEPHTNEKDKASARFAATLVAALHTAYEEKRFQALVIAAAPRFLGALHKRLDKTLQQALSRELRHNLTSLDSSGIREYLLR</sequence>
<dbReference type="InterPro" id="IPR019291">
    <property type="entry name" value="Host_attachment_protein"/>
</dbReference>
<dbReference type="Pfam" id="PF10116">
    <property type="entry name" value="Host_attach"/>
    <property type="match status" value="1"/>
</dbReference>
<proteinExistence type="predicted"/>
<accession>A0ABW0JGW3</accession>
<name>A0ABW0JGW3_9GAMM</name>
<protein>
    <submittedName>
        <fullName evidence="1">Host attachment protein</fullName>
    </submittedName>
</protein>
<organism evidence="1 2">
    <name type="scientific">Rhodanobacter umsongensis</name>
    <dbReference type="NCBI Taxonomy" id="633153"/>
    <lineage>
        <taxon>Bacteria</taxon>
        <taxon>Pseudomonadati</taxon>
        <taxon>Pseudomonadota</taxon>
        <taxon>Gammaproteobacteria</taxon>
        <taxon>Lysobacterales</taxon>
        <taxon>Rhodanobacteraceae</taxon>
        <taxon>Rhodanobacter</taxon>
    </lineage>
</organism>
<comment type="caution">
    <text evidence="1">The sequence shown here is derived from an EMBL/GenBank/DDBJ whole genome shotgun (WGS) entry which is preliminary data.</text>
</comment>